<sequence>MYVYLPVYQKLIQNLKDENYTMISYARKSPTAKDDANGIILLEAMCNRLKERSAVDHIFVSVCSKVSDPLNERDKNKDSKLLAKLNTIGDTQGKIHALL</sequence>
<organism evidence="1 2">
    <name type="scientific">Rhizopus microsporus</name>
    <dbReference type="NCBI Taxonomy" id="58291"/>
    <lineage>
        <taxon>Eukaryota</taxon>
        <taxon>Fungi</taxon>
        <taxon>Fungi incertae sedis</taxon>
        <taxon>Mucoromycota</taxon>
        <taxon>Mucoromycotina</taxon>
        <taxon>Mucoromycetes</taxon>
        <taxon>Mucorales</taxon>
        <taxon>Mucorineae</taxon>
        <taxon>Rhizopodaceae</taxon>
        <taxon>Rhizopus</taxon>
    </lineage>
</organism>
<gene>
    <name evidence="1" type="ORF">BCV71DRAFT_169965</name>
</gene>
<accession>A0A1X0SGG0</accession>
<proteinExistence type="predicted"/>
<dbReference type="Proteomes" id="UP000242381">
    <property type="component" value="Unassembled WGS sequence"/>
</dbReference>
<dbReference type="VEuPathDB" id="FungiDB:BCV72DRAFT_185580"/>
<evidence type="ECO:0000313" key="1">
    <source>
        <dbReference type="EMBL" id="ORE23395.1"/>
    </source>
</evidence>
<dbReference type="EMBL" id="KV921258">
    <property type="protein sequence ID" value="ORE23395.1"/>
    <property type="molecule type" value="Genomic_DNA"/>
</dbReference>
<reference evidence="1 2" key="1">
    <citation type="journal article" date="2016" name="Proc. Natl. Acad. Sci. U.S.A.">
        <title>Lipid metabolic changes in an early divergent fungus govern the establishment of a mutualistic symbiosis with endobacteria.</title>
        <authorList>
            <person name="Lastovetsky O.A."/>
            <person name="Gaspar M.L."/>
            <person name="Mondo S.J."/>
            <person name="LaButti K.M."/>
            <person name="Sandor L."/>
            <person name="Grigoriev I.V."/>
            <person name="Henry S.A."/>
            <person name="Pawlowska T.E."/>
        </authorList>
    </citation>
    <scope>NUCLEOTIDE SEQUENCE [LARGE SCALE GENOMIC DNA]</scope>
    <source>
        <strain evidence="1 2">ATCC 11559</strain>
    </source>
</reference>
<name>A0A1X0SGG0_RHIZD</name>
<dbReference type="OMA" id="KDENYTM"/>
<dbReference type="AlphaFoldDB" id="A0A1X0SGG0"/>
<protein>
    <submittedName>
        <fullName evidence="1">Uncharacterized protein</fullName>
    </submittedName>
</protein>
<evidence type="ECO:0000313" key="2">
    <source>
        <dbReference type="Proteomes" id="UP000242381"/>
    </source>
</evidence>